<proteinExistence type="predicted"/>
<dbReference type="Proteomes" id="UP001306592">
    <property type="component" value="Unassembled WGS sequence"/>
</dbReference>
<dbReference type="SUPFAM" id="SSF55874">
    <property type="entry name" value="ATPase domain of HSP90 chaperone/DNA topoisomerase II/histidine kinase"/>
    <property type="match status" value="1"/>
</dbReference>
<keyword evidence="1" id="KW-0547">Nucleotide-binding</keyword>
<reference evidence="1 2" key="1">
    <citation type="submission" date="2024-02" db="EMBL/GenBank/DDBJ databases">
        <title>First report Erwinia aphidicola in onion in Chile.</title>
        <authorList>
            <person name="Valenzuela M."/>
            <person name="Pena M."/>
            <person name="Dutta B."/>
        </authorList>
    </citation>
    <scope>NUCLEOTIDE SEQUENCE [LARGE SCALE GENOMIC DNA]</scope>
    <source>
        <strain evidence="1 2">QCJ3A</strain>
    </source>
</reference>
<dbReference type="InterPro" id="IPR036890">
    <property type="entry name" value="HATPase_C_sf"/>
</dbReference>
<accession>A0ABU8DEW4</accession>
<evidence type="ECO:0000313" key="1">
    <source>
        <dbReference type="EMBL" id="MEI2681532.1"/>
    </source>
</evidence>
<dbReference type="GO" id="GO:0005524">
    <property type="term" value="F:ATP binding"/>
    <property type="evidence" value="ECO:0007669"/>
    <property type="project" value="UniProtKB-KW"/>
</dbReference>
<comment type="caution">
    <text evidence="1">The sequence shown here is derived from an EMBL/GenBank/DDBJ whole genome shotgun (WGS) entry which is preliminary data.</text>
</comment>
<dbReference type="EMBL" id="JBANEI010000003">
    <property type="protein sequence ID" value="MEI2681532.1"/>
    <property type="molecule type" value="Genomic_DNA"/>
</dbReference>
<protein>
    <submittedName>
        <fullName evidence="1">ATP-binding protein</fullName>
    </submittedName>
</protein>
<dbReference type="Gene3D" id="3.30.565.10">
    <property type="entry name" value="Histidine kinase-like ATPase, C-terminal domain"/>
    <property type="match status" value="1"/>
</dbReference>
<sequence>MQVNKPLELRYSHNIIEHLGLKLYQNRPTNVLAELVSNAWDADADKVWIDIDANSVAVYDNGTGMSRDTLVDHYLIIGKRKRTAENIDETSPKGRKYMGRKGIGKLAPFGIAKKISVFTIEEKTKKCCWFEVDLSELLSHPDDTEVVEFKYNPKIIYDDVPLAEIETVSGTIVDKFVSL</sequence>
<keyword evidence="2" id="KW-1185">Reference proteome</keyword>
<dbReference type="RefSeq" id="WP_336202795.1">
    <property type="nucleotide sequence ID" value="NZ_JBANEI010000003.1"/>
</dbReference>
<organism evidence="1 2">
    <name type="scientific">Erwinia aphidicola</name>
    <dbReference type="NCBI Taxonomy" id="68334"/>
    <lineage>
        <taxon>Bacteria</taxon>
        <taxon>Pseudomonadati</taxon>
        <taxon>Pseudomonadota</taxon>
        <taxon>Gammaproteobacteria</taxon>
        <taxon>Enterobacterales</taxon>
        <taxon>Erwiniaceae</taxon>
        <taxon>Erwinia</taxon>
    </lineage>
</organism>
<evidence type="ECO:0000313" key="2">
    <source>
        <dbReference type="Proteomes" id="UP001306592"/>
    </source>
</evidence>
<name>A0ABU8DEW4_ERWAP</name>
<dbReference type="Pfam" id="PF13589">
    <property type="entry name" value="HATPase_c_3"/>
    <property type="match status" value="1"/>
</dbReference>
<gene>
    <name evidence="1" type="ORF">V8N49_07605</name>
</gene>
<keyword evidence="1" id="KW-0067">ATP-binding</keyword>